<dbReference type="InterPro" id="IPR016024">
    <property type="entry name" value="ARM-type_fold"/>
</dbReference>
<dbReference type="PANTHER" id="PTHR12537">
    <property type="entry name" value="RNA BINDING PROTEIN PUMILIO-RELATED"/>
    <property type="match status" value="1"/>
</dbReference>
<dbReference type="SMART" id="SM00025">
    <property type="entry name" value="Pumilio"/>
    <property type="match status" value="8"/>
</dbReference>
<feature type="repeat" description="Pumilio" evidence="2">
    <location>
        <begin position="684"/>
        <end position="719"/>
    </location>
</feature>
<protein>
    <submittedName>
        <fullName evidence="5">Pumilio RNA-binding family member 2</fullName>
    </submittedName>
</protein>
<feature type="repeat" description="Pumilio" evidence="2">
    <location>
        <begin position="792"/>
        <end position="827"/>
    </location>
</feature>
<feature type="compositionally biased region" description="Polar residues" evidence="3">
    <location>
        <begin position="516"/>
        <end position="526"/>
    </location>
</feature>
<dbReference type="Pfam" id="PF00806">
    <property type="entry name" value="PUF"/>
    <property type="match status" value="8"/>
</dbReference>
<dbReference type="GeneID" id="298874"/>
<keyword evidence="6" id="KW-1185">Reference proteome</keyword>
<name>A0ABK0LAE0_RAT</name>
<dbReference type="CDD" id="cd07920">
    <property type="entry name" value="Pumilio"/>
    <property type="match status" value="1"/>
</dbReference>
<feature type="compositionally biased region" description="Low complexity" evidence="3">
    <location>
        <begin position="368"/>
        <end position="383"/>
    </location>
</feature>
<evidence type="ECO:0007829" key="7">
    <source>
        <dbReference type="PeptideAtlas" id="A0ABK0LAE0"/>
    </source>
</evidence>
<gene>
    <name evidence="5" type="primary">Pum2</name>
</gene>
<keyword evidence="7" id="KW-1267">Proteomics identification</keyword>
<feature type="region of interest" description="Disordered" evidence="3">
    <location>
        <begin position="106"/>
        <end position="203"/>
    </location>
</feature>
<dbReference type="PROSITE" id="PS50303">
    <property type="entry name" value="PUM_HD"/>
    <property type="match status" value="1"/>
</dbReference>
<evidence type="ECO:0000313" key="6">
    <source>
        <dbReference type="Proteomes" id="UP000002494"/>
    </source>
</evidence>
<evidence type="ECO:0000256" key="1">
    <source>
        <dbReference type="ARBA" id="ARBA00022737"/>
    </source>
</evidence>
<dbReference type="SUPFAM" id="SSF48371">
    <property type="entry name" value="ARM repeat"/>
    <property type="match status" value="1"/>
</dbReference>
<feature type="repeat" description="Pumilio" evidence="2">
    <location>
        <begin position="828"/>
        <end position="863"/>
    </location>
</feature>
<feature type="repeat" description="Pumilio" evidence="2">
    <location>
        <begin position="756"/>
        <end position="791"/>
    </location>
</feature>
<dbReference type="RefSeq" id="NP_001421167.1">
    <property type="nucleotide sequence ID" value="NM_001434238.1"/>
</dbReference>
<reference evidence="5" key="1">
    <citation type="submission" date="2024-01" db="EMBL/GenBank/DDBJ databases">
        <title>GRCr8: a new rat reference genome assembly contstructed from accurate long reads and long range scaffolding.</title>
        <authorList>
            <person name="Doris P.A."/>
            <person name="Kalbfleisch T."/>
            <person name="Li K."/>
            <person name="Howe K."/>
            <person name="Wood J."/>
        </authorList>
    </citation>
    <scope>NUCLEOTIDE SEQUENCE [LARGE SCALE GENOMIC DNA]</scope>
    <source>
        <strain evidence="5">Brown Norway</strain>
    </source>
</reference>
<feature type="repeat" description="Pumilio" evidence="2">
    <location>
        <begin position="864"/>
        <end position="899"/>
    </location>
</feature>
<feature type="region of interest" description="Disordered" evidence="3">
    <location>
        <begin position="368"/>
        <end position="408"/>
    </location>
</feature>
<feature type="domain" description="PUM-HD" evidence="4">
    <location>
        <begin position="628"/>
        <end position="968"/>
    </location>
</feature>
<evidence type="ECO:0000256" key="3">
    <source>
        <dbReference type="SAM" id="MobiDB-lite"/>
    </source>
</evidence>
<dbReference type="InterPro" id="IPR033712">
    <property type="entry name" value="Pumilio_RNA-bd"/>
</dbReference>
<feature type="compositionally biased region" description="Low complexity" evidence="3">
    <location>
        <begin position="527"/>
        <end position="541"/>
    </location>
</feature>
<evidence type="ECO:0000313" key="5">
    <source>
        <dbReference type="Ensembl" id="ENSRNOP00000107432.1"/>
    </source>
</evidence>
<keyword evidence="1" id="KW-0677">Repeat</keyword>
<feature type="repeat" description="Pumilio" evidence="2">
    <location>
        <begin position="900"/>
        <end position="942"/>
    </location>
</feature>
<evidence type="ECO:0000259" key="4">
    <source>
        <dbReference type="PROSITE" id="PS50303"/>
    </source>
</evidence>
<dbReference type="InterPro" id="IPR011989">
    <property type="entry name" value="ARM-like"/>
</dbReference>
<feature type="repeat" description="Pumilio" evidence="2">
    <location>
        <begin position="720"/>
        <end position="755"/>
    </location>
</feature>
<feature type="compositionally biased region" description="Basic and acidic residues" evidence="3">
    <location>
        <begin position="119"/>
        <end position="133"/>
    </location>
</feature>
<dbReference type="GeneTree" id="ENSGT00940000157575"/>
<dbReference type="PROSITE" id="PS50302">
    <property type="entry name" value="PUM"/>
    <property type="match status" value="8"/>
</dbReference>
<reference evidence="5" key="3">
    <citation type="submission" date="2025-09" db="UniProtKB">
        <authorList>
            <consortium name="Ensembl"/>
        </authorList>
    </citation>
    <scope>IDENTIFICATION</scope>
    <source>
        <strain evidence="5">Brown Norway</strain>
    </source>
</reference>
<dbReference type="Ensembl" id="ENSRNOT00000161902.1">
    <property type="protein sequence ID" value="ENSRNOP00000107432.1"/>
    <property type="gene ID" value="ENSRNOG00000006180.9"/>
</dbReference>
<evidence type="ECO:0000256" key="2">
    <source>
        <dbReference type="PROSITE-ProRule" id="PRU00317"/>
    </source>
</evidence>
<sequence>MNHDFQALALESRGMGELLPTKKFWEPDDSTKDGQKGIFLGDDEWRETAWGTSHHSMSQPIMVQRRSGQSFHGNSEVNAILSPRSESGGLGVSMVEYVLSSSPADKLDSRFRKGTFGTRDAETDGPEKGDQKGKASPFEEDQNRDLKQDDEDSKINGRGLPNGMDADCKDFNRTPGSRQASPTEVVERLGPSTNPPEGLGPLPNPTANKPLVEEFSNPETQNLDAMDQVGLDSLQFDYPGNQVPMDSSGATVGLFDYNSQQQLFQRTNALTVQQLTAAQQQQYALAAAQQPHIAGVFSAGLAPAAFVPNPYIISAAPPGTDPYTAAGLAAAATLAGPAVVPPQYYGVPWGVYPANLFQQQAAAAASNTANQQAASQAQPGQQQVLRPGAGQRPITPSQGQQGQQAESLAAAAAANPTLAFGQSLAAGMPGYQVLAPTAYYDQTGALVVGPGARTGLGAPVRLMAPTPVLISSAAAQAAAAAAAAGGTANSLTGSTNGLFRPIGTQPPQQQQQQQPSTNLQSNSFYGSSSLTNSSQSSSLFSHGPGQPGSASLGFGSGSSLGAAIGSALSGFGSSGGLTNGSGRYISAAPGAEAKYRSASSTSSLFSSSSQLFPPSRLRYNRSDIMPSGRSRLLEDFRNNRFPNLQLRDLMGHIVEFSQDQHGSRFIQQKLERATPAERQMVFNEIVQAAYQLMTDVFGNYVIQKFFEFGSLDQKLALANRIRGHVLPLALQMYGCRVIQKALESISSDQQSEMVKELDGHVLKCVKDQNGNHVVQKCIECVQPQSLQFIIDAFKGQVFVLSTHPYGCRVIQRILEHCTAEQTLPILEELHQHTEQLVQDQYGNYVIQHVLEHGRPEDKSKIVSEIRGKVLALSQHKFASNVVEKCVTHASRAERALLIDEVCCQNDGPHSALYTMMKDQYANYVVQKMIDMAEPAQRKIIMHKIRPHITTLRKYTYGKHILAKLEKYYLKNSPDLGPIGGPPNGML</sequence>
<reference evidence="5" key="2">
    <citation type="submission" date="2025-08" db="UniProtKB">
        <authorList>
            <consortium name="Ensembl"/>
        </authorList>
    </citation>
    <scope>IDENTIFICATION</scope>
    <source>
        <strain evidence="5">Brown Norway</strain>
    </source>
</reference>
<dbReference type="PANTHER" id="PTHR12537:SF52">
    <property type="entry name" value="PUMILIO HOMOLOG 2"/>
    <property type="match status" value="1"/>
</dbReference>
<dbReference type="Proteomes" id="UP000002494">
    <property type="component" value="Chromosome 6"/>
</dbReference>
<feature type="repeat" description="Pumilio" evidence="2">
    <location>
        <begin position="648"/>
        <end position="683"/>
    </location>
</feature>
<proteinExistence type="evidence at protein level"/>
<feature type="compositionally biased region" description="Low complexity" evidence="3">
    <location>
        <begin position="505"/>
        <end position="515"/>
    </location>
</feature>
<feature type="region of interest" description="Disordered" evidence="3">
    <location>
        <begin position="494"/>
        <end position="552"/>
    </location>
</feature>
<dbReference type="InterPro" id="IPR001313">
    <property type="entry name" value="Pumilio_RNA-bd_rpt"/>
</dbReference>
<accession>A0ABK0LAE0</accession>
<dbReference type="RefSeq" id="XP_063117711.1">
    <property type="nucleotide sequence ID" value="XM_063261641.1"/>
</dbReference>
<dbReference type="InterPro" id="IPR033133">
    <property type="entry name" value="PUM-HD"/>
</dbReference>
<feature type="compositionally biased region" description="Low complexity" evidence="3">
    <location>
        <begin position="397"/>
        <end position="408"/>
    </location>
</feature>
<dbReference type="RGD" id="1311024">
    <property type="gene designation" value="Pum2"/>
</dbReference>
<organism evidence="5 6">
    <name type="scientific">Rattus norvegicus</name>
    <name type="common">Rat</name>
    <dbReference type="NCBI Taxonomy" id="10116"/>
    <lineage>
        <taxon>Eukaryota</taxon>
        <taxon>Metazoa</taxon>
        <taxon>Chordata</taxon>
        <taxon>Craniata</taxon>
        <taxon>Vertebrata</taxon>
        <taxon>Euteleostomi</taxon>
        <taxon>Mammalia</taxon>
        <taxon>Eutheria</taxon>
        <taxon>Euarchontoglires</taxon>
        <taxon>Glires</taxon>
        <taxon>Rodentia</taxon>
        <taxon>Myomorpha</taxon>
        <taxon>Muroidea</taxon>
        <taxon>Muridae</taxon>
        <taxon>Murinae</taxon>
        <taxon>Rattus</taxon>
    </lineage>
</organism>
<dbReference type="Gene3D" id="1.25.10.10">
    <property type="entry name" value="Leucine-rich Repeat Variant"/>
    <property type="match status" value="1"/>
</dbReference>